<organism evidence="1">
    <name type="scientific">marine sediment metagenome</name>
    <dbReference type="NCBI Taxonomy" id="412755"/>
    <lineage>
        <taxon>unclassified sequences</taxon>
        <taxon>metagenomes</taxon>
        <taxon>ecological metagenomes</taxon>
    </lineage>
</organism>
<dbReference type="AlphaFoldDB" id="X0UTM1"/>
<protein>
    <submittedName>
        <fullName evidence="1">Uncharacterized protein</fullName>
    </submittedName>
</protein>
<name>X0UTM1_9ZZZZ</name>
<comment type="caution">
    <text evidence="1">The sequence shown here is derived from an EMBL/GenBank/DDBJ whole genome shotgun (WGS) entry which is preliminary data.</text>
</comment>
<proteinExistence type="predicted"/>
<dbReference type="EMBL" id="BARS01025393">
    <property type="protein sequence ID" value="GAG03643.1"/>
    <property type="molecule type" value="Genomic_DNA"/>
</dbReference>
<feature type="non-terminal residue" evidence="1">
    <location>
        <position position="267"/>
    </location>
</feature>
<evidence type="ECO:0000313" key="1">
    <source>
        <dbReference type="EMBL" id="GAG03643.1"/>
    </source>
</evidence>
<gene>
    <name evidence="1" type="ORF">S01H1_40141</name>
</gene>
<feature type="non-terminal residue" evidence="1">
    <location>
        <position position="1"/>
    </location>
</feature>
<sequence length="267" mass="28405">HRARLRFLVSAAKGSQETWEQQFEINPDARDDGWWIDDVSIDETLGSPAQLVNDDFALGTCSTSGAPCVGQCEFALNSCDGDFDCGPGESCVAPCPVGQDCTGPPEDCGPTCSAVTANVFVEPAGALNPSTVDVPAPRWPVSFNAAADDPDAGAVPSEADACHDGTLQFRFCFSADPDSDCDDPLDEILRGWTENAFLPLAPRVSGNYVVEARCSSDPLCRDARQIRIGVACPGEDANVLSLVQIRAVDKNTLSWFGDPLDIDVWSS</sequence>
<accession>X0UTM1</accession>
<reference evidence="1" key="1">
    <citation type="journal article" date="2014" name="Front. Microbiol.">
        <title>High frequency of phylogenetically diverse reductive dehalogenase-homologous genes in deep subseafloor sedimentary metagenomes.</title>
        <authorList>
            <person name="Kawai M."/>
            <person name="Futagami T."/>
            <person name="Toyoda A."/>
            <person name="Takaki Y."/>
            <person name="Nishi S."/>
            <person name="Hori S."/>
            <person name="Arai W."/>
            <person name="Tsubouchi T."/>
            <person name="Morono Y."/>
            <person name="Uchiyama I."/>
            <person name="Ito T."/>
            <person name="Fujiyama A."/>
            <person name="Inagaki F."/>
            <person name="Takami H."/>
        </authorList>
    </citation>
    <scope>NUCLEOTIDE SEQUENCE</scope>
    <source>
        <strain evidence="1">Expedition CK06-06</strain>
    </source>
</reference>